<dbReference type="Proteomes" id="UP001057868">
    <property type="component" value="Unassembled WGS sequence"/>
</dbReference>
<evidence type="ECO:0000313" key="3">
    <source>
        <dbReference type="Proteomes" id="UP001057868"/>
    </source>
</evidence>
<feature type="transmembrane region" description="Helical" evidence="1">
    <location>
        <begin position="12"/>
        <end position="34"/>
    </location>
</feature>
<dbReference type="RefSeq" id="WP_261853569.1">
    <property type="nucleotide sequence ID" value="NZ_BQXY01000006.1"/>
</dbReference>
<feature type="transmembrane region" description="Helical" evidence="1">
    <location>
        <begin position="135"/>
        <end position="156"/>
    </location>
</feature>
<name>A0A9W5Y4U4_9CLOT</name>
<keyword evidence="1" id="KW-0812">Transmembrane</keyword>
<gene>
    <name evidence="2" type="ORF">CFOLD11_35080</name>
</gene>
<feature type="transmembrane region" description="Helical" evidence="1">
    <location>
        <begin position="46"/>
        <end position="72"/>
    </location>
</feature>
<keyword evidence="1" id="KW-0472">Membrane</keyword>
<feature type="transmembrane region" description="Helical" evidence="1">
    <location>
        <begin position="93"/>
        <end position="115"/>
    </location>
</feature>
<evidence type="ECO:0000256" key="1">
    <source>
        <dbReference type="SAM" id="Phobius"/>
    </source>
</evidence>
<organism evidence="2 3">
    <name type="scientific">Clostridium folliculivorans</name>
    <dbReference type="NCBI Taxonomy" id="2886038"/>
    <lineage>
        <taxon>Bacteria</taxon>
        <taxon>Bacillati</taxon>
        <taxon>Bacillota</taxon>
        <taxon>Clostridia</taxon>
        <taxon>Eubacteriales</taxon>
        <taxon>Clostridiaceae</taxon>
        <taxon>Clostridium</taxon>
    </lineage>
</organism>
<accession>A0A9W5Y4U4</accession>
<comment type="caution">
    <text evidence="2">The sequence shown here is derived from an EMBL/GenBank/DDBJ whole genome shotgun (WGS) entry which is preliminary data.</text>
</comment>
<keyword evidence="3" id="KW-1185">Reference proteome</keyword>
<sequence>MLRAELYKYLKNHLIWITFLVPIAWVFSMIYLVPSLKLVDDANAGLVLYVVSYNMFSAIVVPTYIILICRIVGEMEERNNNWRLLLCMPVKKYRIYLVKLFMLMAMLLILYSGYLTGMLISGGIFSDFQLPLMKILSDLVISFLCTFSILSFFYIFSLEKISIIAYLGVGIVILLSGFLVMQSENIWTYFPWCYPTVVPMISSFGRIIKFIGINLVITIVIHLMGCIRFCKKEWDI</sequence>
<dbReference type="CDD" id="cd21809">
    <property type="entry name" value="ABC-2_lan_permease-like"/>
    <property type="match status" value="1"/>
</dbReference>
<protein>
    <recommendedName>
        <fullName evidence="4">ABC transporter permease</fullName>
    </recommendedName>
</protein>
<dbReference type="Pfam" id="PF12730">
    <property type="entry name" value="ABC2_membrane_4"/>
    <property type="match status" value="1"/>
</dbReference>
<keyword evidence="1" id="KW-1133">Transmembrane helix</keyword>
<reference evidence="2" key="1">
    <citation type="journal article" date="2023" name="Int. J. Syst. Evol. Microbiol.">
        <title>&lt;i&gt;Clostridium folliculivorans&lt;/i&gt; sp. nov., isolated from soil samples of an organic paddy in Japan.</title>
        <authorList>
            <person name="Tazawa J."/>
            <person name="Kobayashi H."/>
            <person name="Tanizawa Y."/>
            <person name="Uchino A."/>
            <person name="Tanaka F."/>
            <person name="Urashima Y."/>
            <person name="Miura S."/>
            <person name="Sakamoto M."/>
            <person name="Ohkuma M."/>
            <person name="Tohno M."/>
        </authorList>
    </citation>
    <scope>NUCLEOTIDE SEQUENCE</scope>
    <source>
        <strain evidence="2">D1-1</strain>
    </source>
</reference>
<dbReference type="EMBL" id="BQXY01000006">
    <property type="protein sequence ID" value="GKU26681.1"/>
    <property type="molecule type" value="Genomic_DNA"/>
</dbReference>
<feature type="transmembrane region" description="Helical" evidence="1">
    <location>
        <begin position="163"/>
        <end position="181"/>
    </location>
</feature>
<feature type="transmembrane region" description="Helical" evidence="1">
    <location>
        <begin position="207"/>
        <end position="230"/>
    </location>
</feature>
<evidence type="ECO:0000313" key="2">
    <source>
        <dbReference type="EMBL" id="GKU26681.1"/>
    </source>
</evidence>
<proteinExistence type="predicted"/>
<dbReference type="AlphaFoldDB" id="A0A9W5Y4U4"/>
<evidence type="ECO:0008006" key="4">
    <source>
        <dbReference type="Google" id="ProtNLM"/>
    </source>
</evidence>